<accession>A0A1G1VF51</accession>
<dbReference type="EMBL" id="MHCC01000003">
    <property type="protein sequence ID" value="OGY14073.1"/>
    <property type="molecule type" value="Genomic_DNA"/>
</dbReference>
<protein>
    <recommendedName>
        <fullName evidence="3">DUF5666 domain-containing protein</fullName>
    </recommendedName>
</protein>
<gene>
    <name evidence="1" type="ORF">A3A77_03810</name>
</gene>
<evidence type="ECO:0000313" key="2">
    <source>
        <dbReference type="Proteomes" id="UP000178659"/>
    </source>
</evidence>
<sequence>MQKLPIFLLTIIILLVYATTPVHAISNFFTEKINLTSIFKKDTSRPKVKTVFGKITSISNSELSLSISDKNRTIVPTSGSTSLKDKRGRLIKLSDMKVGHRVIVRGMLSKNKKDFDQTFEIKNYNIPIKSNKTILPFRK</sequence>
<comment type="caution">
    <text evidence="1">The sequence shown here is derived from an EMBL/GenBank/DDBJ whole genome shotgun (WGS) entry which is preliminary data.</text>
</comment>
<reference evidence="1 2" key="1">
    <citation type="journal article" date="2016" name="Nat. Commun.">
        <title>Thousands of microbial genomes shed light on interconnected biogeochemical processes in an aquifer system.</title>
        <authorList>
            <person name="Anantharaman K."/>
            <person name="Brown C.T."/>
            <person name="Hug L.A."/>
            <person name="Sharon I."/>
            <person name="Castelle C.J."/>
            <person name="Probst A.J."/>
            <person name="Thomas B.C."/>
            <person name="Singh A."/>
            <person name="Wilkins M.J."/>
            <person name="Karaoz U."/>
            <person name="Brodie E.L."/>
            <person name="Williams K.H."/>
            <person name="Hubbard S.S."/>
            <person name="Banfield J.F."/>
        </authorList>
    </citation>
    <scope>NUCLEOTIDE SEQUENCE [LARGE SCALE GENOMIC DNA]</scope>
</reference>
<dbReference type="Proteomes" id="UP000178659">
    <property type="component" value="Unassembled WGS sequence"/>
</dbReference>
<proteinExistence type="predicted"/>
<evidence type="ECO:0008006" key="3">
    <source>
        <dbReference type="Google" id="ProtNLM"/>
    </source>
</evidence>
<organism evidence="1 2">
    <name type="scientific">Candidatus Blackburnbacteria bacterium RIFCSPLOWO2_01_FULL_40_20</name>
    <dbReference type="NCBI Taxonomy" id="1797519"/>
    <lineage>
        <taxon>Bacteria</taxon>
        <taxon>Candidatus Blackburniibacteriota</taxon>
    </lineage>
</organism>
<name>A0A1G1VF51_9BACT</name>
<dbReference type="AlphaFoldDB" id="A0A1G1VF51"/>
<evidence type="ECO:0000313" key="1">
    <source>
        <dbReference type="EMBL" id="OGY14073.1"/>
    </source>
</evidence>